<name>A0A1U8A7S1_NELNU</name>
<dbReference type="PROSITE" id="PS00107">
    <property type="entry name" value="PROTEIN_KINASE_ATP"/>
    <property type="match status" value="1"/>
</dbReference>
<keyword evidence="10" id="KW-0472">Membrane</keyword>
<keyword evidence="6" id="KW-0547">Nucleotide-binding</keyword>
<dbReference type="GO" id="GO:0005886">
    <property type="term" value="C:plasma membrane"/>
    <property type="evidence" value="ECO:0000318"/>
    <property type="project" value="GO_Central"/>
</dbReference>
<keyword evidence="7" id="KW-0418">Kinase</keyword>
<dbReference type="InterPro" id="IPR025287">
    <property type="entry name" value="WAK_GUB"/>
</dbReference>
<dbReference type="AlphaFoldDB" id="A0A1U8A7S1"/>
<evidence type="ECO:0000256" key="2">
    <source>
        <dbReference type="ARBA" id="ARBA00022527"/>
    </source>
</evidence>
<evidence type="ECO:0000256" key="6">
    <source>
        <dbReference type="ARBA" id="ARBA00022741"/>
    </source>
</evidence>
<keyword evidence="9" id="KW-1133">Transmembrane helix</keyword>
<gene>
    <name evidence="13" type="primary">LOC104601117</name>
</gene>
<dbReference type="Pfam" id="PF07714">
    <property type="entry name" value="PK_Tyr_Ser-Thr"/>
    <property type="match status" value="1"/>
</dbReference>
<dbReference type="eggNOG" id="KOG1187">
    <property type="taxonomic scope" value="Eukaryota"/>
</dbReference>
<dbReference type="Pfam" id="PF13947">
    <property type="entry name" value="GUB_WAK_bind"/>
    <property type="match status" value="1"/>
</dbReference>
<dbReference type="GO" id="GO:0030247">
    <property type="term" value="F:polysaccharide binding"/>
    <property type="evidence" value="ECO:0007669"/>
    <property type="project" value="InterPro"/>
</dbReference>
<keyword evidence="11" id="KW-0325">Glycoprotein</keyword>
<dbReference type="CDD" id="cd14066">
    <property type="entry name" value="STKc_IRAK"/>
    <property type="match status" value="1"/>
</dbReference>
<dbReference type="GeneID" id="104601117"/>
<dbReference type="GO" id="GO:0005524">
    <property type="term" value="F:ATP binding"/>
    <property type="evidence" value="ECO:0007669"/>
    <property type="project" value="UniProtKB-UniRule"/>
</dbReference>
<organism evidence="12 13">
    <name type="scientific">Nelumbo nucifera</name>
    <name type="common">Sacred lotus</name>
    <dbReference type="NCBI Taxonomy" id="4432"/>
    <lineage>
        <taxon>Eukaryota</taxon>
        <taxon>Viridiplantae</taxon>
        <taxon>Streptophyta</taxon>
        <taxon>Embryophyta</taxon>
        <taxon>Tracheophyta</taxon>
        <taxon>Spermatophyta</taxon>
        <taxon>Magnoliopsida</taxon>
        <taxon>Proteales</taxon>
        <taxon>Nelumbonaceae</taxon>
        <taxon>Nelumbo</taxon>
    </lineage>
</organism>
<dbReference type="SUPFAM" id="SSF56112">
    <property type="entry name" value="Protein kinase-like (PK-like)"/>
    <property type="match status" value="1"/>
</dbReference>
<evidence type="ECO:0000313" key="12">
    <source>
        <dbReference type="Proteomes" id="UP000189703"/>
    </source>
</evidence>
<dbReference type="OrthoDB" id="1918322at2759"/>
<dbReference type="PROSITE" id="PS50011">
    <property type="entry name" value="PROTEIN_KINASE_DOM"/>
    <property type="match status" value="1"/>
</dbReference>
<keyword evidence="8" id="KW-0067">ATP-binding</keyword>
<dbReference type="GO" id="GO:0004674">
    <property type="term" value="F:protein serine/threonine kinase activity"/>
    <property type="evidence" value="ECO:0007669"/>
    <property type="project" value="UniProtKB-KW"/>
</dbReference>
<accession>A0A1U8A7S1</accession>
<protein>
    <submittedName>
        <fullName evidence="13">Wall-associated receptor kinase-like 20</fullName>
    </submittedName>
</protein>
<comment type="subcellular location">
    <subcellularLocation>
        <location evidence="1">Membrane</location>
        <topology evidence="1">Single-pass membrane protein</topology>
    </subcellularLocation>
</comment>
<dbReference type="PANTHER" id="PTHR46008">
    <property type="entry name" value="LEAF RUST 10 DISEASE-RESISTANCE LOCUS RECEPTOR-LIKE PROTEIN KINASE-LIKE 1.4"/>
    <property type="match status" value="1"/>
</dbReference>
<keyword evidence="3" id="KW-0808">Transferase</keyword>
<dbReference type="KEGG" id="nnu:104601117"/>
<keyword evidence="12" id="KW-1185">Reference proteome</keyword>
<dbReference type="FunFam" id="1.10.510.10:FF:000161">
    <property type="entry name" value="Wall-associated receptor kinase-like 20"/>
    <property type="match status" value="1"/>
</dbReference>
<dbReference type="InterPro" id="IPR001245">
    <property type="entry name" value="Ser-Thr/Tyr_kinase_cat_dom"/>
</dbReference>
<keyword evidence="4" id="KW-0812">Transmembrane</keyword>
<evidence type="ECO:0000256" key="11">
    <source>
        <dbReference type="ARBA" id="ARBA00023180"/>
    </source>
</evidence>
<dbReference type="Proteomes" id="UP000189703">
    <property type="component" value="Unplaced"/>
</dbReference>
<dbReference type="GO" id="GO:0007166">
    <property type="term" value="P:cell surface receptor signaling pathway"/>
    <property type="evidence" value="ECO:0000318"/>
    <property type="project" value="GO_Central"/>
</dbReference>
<dbReference type="FunCoup" id="A0A1U8A7S1">
    <property type="interactions" value="508"/>
</dbReference>
<evidence type="ECO:0000256" key="7">
    <source>
        <dbReference type="ARBA" id="ARBA00022777"/>
    </source>
</evidence>
<evidence type="ECO:0000256" key="8">
    <source>
        <dbReference type="ARBA" id="ARBA00022840"/>
    </source>
</evidence>
<dbReference type="RefSeq" id="XP_010262628.1">
    <property type="nucleotide sequence ID" value="XM_010264326.2"/>
</dbReference>
<dbReference type="InterPro" id="IPR000719">
    <property type="entry name" value="Prot_kinase_dom"/>
</dbReference>
<evidence type="ECO:0000256" key="9">
    <source>
        <dbReference type="ARBA" id="ARBA00022989"/>
    </source>
</evidence>
<evidence type="ECO:0000256" key="10">
    <source>
        <dbReference type="ARBA" id="ARBA00023136"/>
    </source>
</evidence>
<dbReference type="PROSITE" id="PS00108">
    <property type="entry name" value="PROTEIN_KINASE_ST"/>
    <property type="match status" value="1"/>
</dbReference>
<dbReference type="Gene3D" id="1.10.510.10">
    <property type="entry name" value="Transferase(Phosphotransferase) domain 1"/>
    <property type="match status" value="1"/>
</dbReference>
<keyword evidence="5" id="KW-0732">Signal</keyword>
<dbReference type="InterPro" id="IPR017441">
    <property type="entry name" value="Protein_kinase_ATP_BS"/>
</dbReference>
<evidence type="ECO:0000256" key="1">
    <source>
        <dbReference type="ARBA" id="ARBA00004167"/>
    </source>
</evidence>
<evidence type="ECO:0000256" key="4">
    <source>
        <dbReference type="ARBA" id="ARBA00022692"/>
    </source>
</evidence>
<reference evidence="13" key="1">
    <citation type="submission" date="2025-08" db="UniProtKB">
        <authorList>
            <consortium name="RefSeq"/>
        </authorList>
    </citation>
    <scope>IDENTIFICATION</scope>
</reference>
<dbReference type="Gene3D" id="3.30.200.20">
    <property type="entry name" value="Phosphorylase Kinase, domain 1"/>
    <property type="match status" value="1"/>
</dbReference>
<dbReference type="OMA" id="TIVYLNC"/>
<sequence>MDKNTSLLLFAVAMLLCAGFPFSMAAKRCPDCGATPVPYPLSTGTDCGDQSYKIRCASSTLRFDALNGSSYTITSISPGNQRLVISPASFAGNTCVTTDIASEGLQLNSSLPFNVTSSNTIMYLNCSDTLLRSPLNCSSASLCHTYMNNTAEAAPCENAPICCTFKTGGSTNSYMIKVRDGGCRAYRSFVNLDASLPVSSWPQPGLEMQWALPKEPICQSQADCDEGSNSTCSSDLADPRFSRCFCTAGLQWDPINGFCANNVTCQDSGGCDGIDRTPLIAGLTSALGAALLVAVVGALVYKRHRRIKEAQERLAKEREEILNANSGGKSAKNFTGKEMKKATNNFSKDRLLGAGGYGEVYKGVLEDGTIIAVKCAKLGNTKGTDQVLNEVRILCQVNHRSLVRLLGCCVELEQPLMVYEYIPNGTLYEHLHGLHPGGWSNLTWRRRLSIAHQTAEGLAYLHSSAVPPIYHRDVKSSNILLDEKLNAKVSDFGLSRLAETDLSHISTCAQGTLGYLDPEYYRNYQLTDKSDVYSFGVVLLELLTAQKAIDFDRGSDNVNLAIYVKQMVDEEKLMDTIDPMLKEGASDLELDTIKALGFLAVGCLEERRQNRPSMKEVTEEIEYIMSIVAAEVSEAKKD</sequence>
<dbReference type="InterPro" id="IPR011009">
    <property type="entry name" value="Kinase-like_dom_sf"/>
</dbReference>
<dbReference type="FunFam" id="3.30.200.20:FF:000446">
    <property type="entry name" value="Wall-associated receptor kinase-like 20"/>
    <property type="match status" value="1"/>
</dbReference>
<evidence type="ECO:0000256" key="3">
    <source>
        <dbReference type="ARBA" id="ARBA00022679"/>
    </source>
</evidence>
<dbReference type="PANTHER" id="PTHR46008:SF25">
    <property type="entry name" value="PROTEIN KINASE DOMAIN-CONTAINING PROTEIN"/>
    <property type="match status" value="1"/>
</dbReference>
<proteinExistence type="predicted"/>
<dbReference type="SMART" id="SM00220">
    <property type="entry name" value="S_TKc"/>
    <property type="match status" value="1"/>
</dbReference>
<keyword evidence="2" id="KW-0723">Serine/threonine-protein kinase</keyword>
<dbReference type="InterPro" id="IPR008271">
    <property type="entry name" value="Ser/Thr_kinase_AS"/>
</dbReference>
<evidence type="ECO:0000256" key="5">
    <source>
        <dbReference type="ARBA" id="ARBA00022729"/>
    </source>
</evidence>
<evidence type="ECO:0000313" key="13">
    <source>
        <dbReference type="RefSeq" id="XP_010262628.1"/>
    </source>
</evidence>